<sequence length="70" mass="7702">MRIASNINIKSTSTLYMCDNTILPVATKICAVDKLLATGLHCTEALCVAPVQRTHYTVALSTMRDSRYIV</sequence>
<name>A0A0P1AR84_PLAHL</name>
<reference evidence="2" key="1">
    <citation type="submission" date="2014-09" db="EMBL/GenBank/DDBJ databases">
        <authorList>
            <person name="Sharma Rahul"/>
            <person name="Thines Marco"/>
        </authorList>
    </citation>
    <scope>NUCLEOTIDE SEQUENCE [LARGE SCALE GENOMIC DNA]</scope>
</reference>
<dbReference type="RefSeq" id="XP_036263273.1">
    <property type="nucleotide sequence ID" value="XM_036407584.1"/>
</dbReference>
<protein>
    <submittedName>
        <fullName evidence="1">Uncharacterized protein</fullName>
    </submittedName>
</protein>
<evidence type="ECO:0000313" key="2">
    <source>
        <dbReference type="Proteomes" id="UP000054928"/>
    </source>
</evidence>
<dbReference type="EMBL" id="CCYD01000810">
    <property type="protein sequence ID" value="CEG43868.1"/>
    <property type="molecule type" value="Genomic_DNA"/>
</dbReference>
<dbReference type="GeneID" id="59052697"/>
<dbReference type="AlphaFoldDB" id="A0A0P1AR84"/>
<evidence type="ECO:0000313" key="1">
    <source>
        <dbReference type="EMBL" id="CEG43868.1"/>
    </source>
</evidence>
<accession>A0A0P1AR84</accession>
<proteinExistence type="predicted"/>
<dbReference type="Proteomes" id="UP000054928">
    <property type="component" value="Unassembled WGS sequence"/>
</dbReference>
<keyword evidence="2" id="KW-1185">Reference proteome</keyword>
<organism evidence="1 2">
    <name type="scientific">Plasmopara halstedii</name>
    <name type="common">Downy mildew of sunflower</name>
    <dbReference type="NCBI Taxonomy" id="4781"/>
    <lineage>
        <taxon>Eukaryota</taxon>
        <taxon>Sar</taxon>
        <taxon>Stramenopiles</taxon>
        <taxon>Oomycota</taxon>
        <taxon>Peronosporomycetes</taxon>
        <taxon>Peronosporales</taxon>
        <taxon>Peronosporaceae</taxon>
        <taxon>Plasmopara</taxon>
    </lineage>
</organism>